<gene>
    <name evidence="2" type="ORF">ABID23_000288</name>
</gene>
<evidence type="ECO:0000313" key="2">
    <source>
        <dbReference type="EMBL" id="MET3589218.1"/>
    </source>
</evidence>
<keyword evidence="1" id="KW-0472">Membrane</keyword>
<comment type="caution">
    <text evidence="2">The sequence shown here is derived from an EMBL/GenBank/DDBJ whole genome shotgun (WGS) entry which is preliminary data.</text>
</comment>
<feature type="transmembrane region" description="Helical" evidence="1">
    <location>
        <begin position="40"/>
        <end position="61"/>
    </location>
</feature>
<keyword evidence="1" id="KW-1133">Transmembrane helix</keyword>
<feature type="transmembrane region" description="Helical" evidence="1">
    <location>
        <begin position="12"/>
        <end position="34"/>
    </location>
</feature>
<proteinExistence type="predicted"/>
<dbReference type="EMBL" id="JBEPLI010000001">
    <property type="protein sequence ID" value="MET3589218.1"/>
    <property type="molecule type" value="Genomic_DNA"/>
</dbReference>
<keyword evidence="3" id="KW-1185">Reference proteome</keyword>
<evidence type="ECO:0000256" key="1">
    <source>
        <dbReference type="SAM" id="Phobius"/>
    </source>
</evidence>
<accession>A0ABV2HFA8</accession>
<name>A0ABV2HFA8_9HYPH</name>
<reference evidence="2 3" key="1">
    <citation type="submission" date="2024-06" db="EMBL/GenBank/DDBJ databases">
        <title>Genomic Encyclopedia of Type Strains, Phase IV (KMG-IV): sequencing the most valuable type-strain genomes for metagenomic binning, comparative biology and taxonomic classification.</title>
        <authorList>
            <person name="Goeker M."/>
        </authorList>
    </citation>
    <scope>NUCLEOTIDE SEQUENCE [LARGE SCALE GENOMIC DNA]</scope>
    <source>
        <strain evidence="2 3">DSM 23649</strain>
    </source>
</reference>
<sequence>MKSFSCVHKTIILVIILLLLTLPLLFYQCIRVSIFMFFDIGSVILTLPLLFSGFGVSLYGCT</sequence>
<organism evidence="2 3">
    <name type="scientific">Bartonella silvatica</name>
    <dbReference type="NCBI Taxonomy" id="357760"/>
    <lineage>
        <taxon>Bacteria</taxon>
        <taxon>Pseudomonadati</taxon>
        <taxon>Pseudomonadota</taxon>
        <taxon>Alphaproteobacteria</taxon>
        <taxon>Hyphomicrobiales</taxon>
        <taxon>Bartonellaceae</taxon>
        <taxon>Bartonella</taxon>
    </lineage>
</organism>
<keyword evidence="1" id="KW-0812">Transmembrane</keyword>
<evidence type="ECO:0000313" key="3">
    <source>
        <dbReference type="Proteomes" id="UP001549086"/>
    </source>
</evidence>
<protein>
    <submittedName>
        <fullName evidence="2">Uncharacterized protein</fullName>
    </submittedName>
</protein>
<dbReference type="Proteomes" id="UP001549086">
    <property type="component" value="Unassembled WGS sequence"/>
</dbReference>